<sequence length="155" mass="17878">MGNCISHDNGKLVDQLKKHNLGLEGRDFVDFKVFIKQNKKFIPGTLRVCQNEIAFLRDKDNIQIWPLSYLRRYGYTCAGVFFFESGRRCATGEGLYTLQSHQAEKIFQCVQKRVQQNIDAYHSNSRASSVASNAHSIKKANKFNRYKDIVVRVLE</sequence>
<dbReference type="Proteomes" id="UP000095286">
    <property type="component" value="Unplaced"/>
</dbReference>
<name>A0AC35U853_9BILA</name>
<dbReference type="WBParaSite" id="RSKR_0000865200.1">
    <property type="protein sequence ID" value="RSKR_0000865200.1"/>
    <property type="gene ID" value="RSKR_0000865200"/>
</dbReference>
<proteinExistence type="predicted"/>
<evidence type="ECO:0000313" key="1">
    <source>
        <dbReference type="Proteomes" id="UP000095286"/>
    </source>
</evidence>
<evidence type="ECO:0000313" key="2">
    <source>
        <dbReference type="WBParaSite" id="RSKR_0000865200.1"/>
    </source>
</evidence>
<reference evidence="2" key="1">
    <citation type="submission" date="2016-11" db="UniProtKB">
        <authorList>
            <consortium name="WormBaseParasite"/>
        </authorList>
    </citation>
    <scope>IDENTIFICATION</scope>
    <source>
        <strain evidence="2">KR3021</strain>
    </source>
</reference>
<organism evidence="1 2">
    <name type="scientific">Rhabditophanes sp. KR3021</name>
    <dbReference type="NCBI Taxonomy" id="114890"/>
    <lineage>
        <taxon>Eukaryota</taxon>
        <taxon>Metazoa</taxon>
        <taxon>Ecdysozoa</taxon>
        <taxon>Nematoda</taxon>
        <taxon>Chromadorea</taxon>
        <taxon>Rhabditida</taxon>
        <taxon>Tylenchina</taxon>
        <taxon>Panagrolaimomorpha</taxon>
        <taxon>Strongyloidoidea</taxon>
        <taxon>Alloionematidae</taxon>
        <taxon>Rhabditophanes</taxon>
    </lineage>
</organism>
<accession>A0AC35U853</accession>
<protein>
    <submittedName>
        <fullName evidence="2">IRS-type PTB domain-containing protein</fullName>
    </submittedName>
</protein>